<keyword evidence="4" id="KW-0735">Signal-anchor</keyword>
<keyword evidence="7" id="KW-0472">Membrane</keyword>
<dbReference type="PANTHER" id="PTHR13572">
    <property type="entry name" value="ENDO-ALPHA-1,2-MANNOSIDASE"/>
    <property type="match status" value="1"/>
</dbReference>
<dbReference type="PANTHER" id="PTHR13572:SF4">
    <property type="entry name" value="RE57134P"/>
    <property type="match status" value="1"/>
</dbReference>
<evidence type="ECO:0000256" key="4">
    <source>
        <dbReference type="ARBA" id="ARBA00022968"/>
    </source>
</evidence>
<dbReference type="InterPro" id="IPR018247">
    <property type="entry name" value="EF_Hand_1_Ca_BS"/>
</dbReference>
<dbReference type="Gene3D" id="1.10.1330.10">
    <property type="entry name" value="Dockerin domain"/>
    <property type="match status" value="1"/>
</dbReference>
<dbReference type="PROSITE" id="PS00018">
    <property type="entry name" value="EF_HAND_1"/>
    <property type="match status" value="2"/>
</dbReference>
<dbReference type="RefSeq" id="WP_146452777.1">
    <property type="nucleotide sequence ID" value="NZ_SJPS01000009.1"/>
</dbReference>
<reference evidence="9 10" key="1">
    <citation type="submission" date="2019-02" db="EMBL/GenBank/DDBJ databases">
        <title>Deep-cultivation of Planctomycetes and their phenomic and genomic characterization uncovers novel biology.</title>
        <authorList>
            <person name="Wiegand S."/>
            <person name="Jogler M."/>
            <person name="Boedeker C."/>
            <person name="Pinto D."/>
            <person name="Vollmers J."/>
            <person name="Rivas-Marin E."/>
            <person name="Kohn T."/>
            <person name="Peeters S.H."/>
            <person name="Heuer A."/>
            <person name="Rast P."/>
            <person name="Oberbeckmann S."/>
            <person name="Bunk B."/>
            <person name="Jeske O."/>
            <person name="Meyerdierks A."/>
            <person name="Storesund J.E."/>
            <person name="Kallscheuer N."/>
            <person name="Luecker S."/>
            <person name="Lage O.M."/>
            <person name="Pohl T."/>
            <person name="Merkel B.J."/>
            <person name="Hornburger P."/>
            <person name="Mueller R.-W."/>
            <person name="Bruemmer F."/>
            <person name="Labrenz M."/>
            <person name="Spormann A.M."/>
            <person name="Op Den Camp H."/>
            <person name="Overmann J."/>
            <person name="Amann R."/>
            <person name="Jetten M.S.M."/>
            <person name="Mascher T."/>
            <person name="Medema M.H."/>
            <person name="Devos D.P."/>
            <person name="Kaster A.-K."/>
            <person name="Ovreas L."/>
            <person name="Rohde M."/>
            <person name="Galperin M.Y."/>
            <person name="Jogler C."/>
        </authorList>
    </citation>
    <scope>NUCLEOTIDE SEQUENCE [LARGE SCALE GENOMIC DNA]</scope>
    <source>
        <strain evidence="9 10">Pla144</strain>
    </source>
</reference>
<dbReference type="InterPro" id="IPR036439">
    <property type="entry name" value="Dockerin_dom_sf"/>
</dbReference>
<dbReference type="GO" id="GO:0004559">
    <property type="term" value="F:alpha-mannosidase activity"/>
    <property type="evidence" value="ECO:0007669"/>
    <property type="project" value="TreeGrafter"/>
</dbReference>
<dbReference type="GO" id="GO:0000272">
    <property type="term" value="P:polysaccharide catabolic process"/>
    <property type="evidence" value="ECO:0007669"/>
    <property type="project" value="InterPro"/>
</dbReference>
<evidence type="ECO:0000313" key="9">
    <source>
        <dbReference type="EMBL" id="TWU21834.1"/>
    </source>
</evidence>
<keyword evidence="5" id="KW-1133">Transmembrane helix</keyword>
<sequence>MGENSRERSKCKSPPSLADRRTTFEKLEDRLLLTTVTFNAPSSNSGDGTWVAGQRNGVNVHVGPAYLYYNTSPAAFPGFQVGDSMYLRVNYFDEGSGKLKVEYDSLTDNFDDTEFHTRSSRIDTQQFVSSYHLLENVQFANGGNGHDFRVNASGAPISTVELSDQPFPDSGLDWVWSPPWEAPYSGPSREVDASTLTGKVLAGYQGWFNTPNDAADEGYVHWGQPGDWSIEQWPDANDYDQSELFPVPGVATASGEQAYLFSSANSSVVNRHFKWMREHDIDGVLVQRFRGSFMYKQPDGSYIGEPQWPVVNARDAAHREGRTWAIEYDIQNGGTTSQRDVVIQQVKDDWEYLTDTNGLDMLNDSHYQRENGMPVVTIFGLYVSSGNSYSTAQQIDLINYFHSRGVYVVGAGRHSESGAQIANAGLHDAYIPWQGYWKGGNSYSSDETRLNGVTQHIPHVFPGFSWTHLQNSSTATSRDREDGNFYWRMISDAANETDAPWYFIGMFDEYDEGTNIIPASDDPPVPDTDSGGNPLTYQVSDPMPNDWWMALTGAAKQALQDKVSINDTIPTESELENRSNVGGEAVWQGSGSDRLAAIDNPDGQIQTTTFSVDGKSFDAIYSLDNRLYFQVDDNFLLQETNGRDVTIEVEYLDSGPGQFNAQYDSTTDSQKVTEPAVLTGSGQWRTHRFQLSDAYFGNNQNGGADFLLEKIGGNLFVRRVRVIKESMLSVDVDLGSSNTVNGLQQFEFAGDGQTLATVVGGRSVRQLTGTPLSLYMYMRVDDNFANQVHAGLNAIVEVVYQDVGSGNLNIQYDSTSVAYKVASPISLENSGEWRTARFYLDDAFFGNSQNGGSDFRITGNNIPIAQVRVLHSFGDLAAPELQTASAMVDTPQNIVTIAWSMIDDWKTGLMDQWTVQEDNHVQIEWANDGGSSWNPVGQVYEYASPASQSGYDTGAGVSTWSDETTWDTTGLVSGTYQIRITPTDGRGNAGAYLETAVFGLVGVPALTGDYDQDGVVDGDDLTKWSDSYGTTTSPGSGADGNGNGFVDGADFLVWQRNFGAMLPPPIMVEQPESLFASAVSEPILATDASDVAEQIVARDAGMVLWAKNNQPNVEPNYLRPETESPSDATINDQTLRLLARNAVPNDAEKVEFKLRTYDEAFSSYEESNGFLDSQEESPGEFLDL</sequence>
<dbReference type="AlphaFoldDB" id="A0A5C6CEA1"/>
<feature type="region of interest" description="Disordered" evidence="8">
    <location>
        <begin position="1165"/>
        <end position="1184"/>
    </location>
</feature>
<dbReference type="Gene3D" id="3.20.20.80">
    <property type="entry name" value="Glycosidases"/>
    <property type="match status" value="1"/>
</dbReference>
<comment type="subcellular location">
    <subcellularLocation>
        <location evidence="1">Golgi apparatus membrane</location>
        <topology evidence="1">Single-pass type II membrane protein</topology>
    </subcellularLocation>
</comment>
<dbReference type="OrthoDB" id="6387072at2"/>
<evidence type="ECO:0000256" key="5">
    <source>
        <dbReference type="ARBA" id="ARBA00022989"/>
    </source>
</evidence>
<evidence type="ECO:0000256" key="6">
    <source>
        <dbReference type="ARBA" id="ARBA00023034"/>
    </source>
</evidence>
<evidence type="ECO:0000256" key="7">
    <source>
        <dbReference type="ARBA" id="ARBA00023136"/>
    </source>
</evidence>
<keyword evidence="6" id="KW-0333">Golgi apparatus</keyword>
<accession>A0A5C6CEA1</accession>
<evidence type="ECO:0000256" key="1">
    <source>
        <dbReference type="ARBA" id="ARBA00004323"/>
    </source>
</evidence>
<dbReference type="EMBL" id="SJPS01000009">
    <property type="protein sequence ID" value="TWU21834.1"/>
    <property type="molecule type" value="Genomic_DNA"/>
</dbReference>
<gene>
    <name evidence="9" type="ORF">Pla144_45300</name>
</gene>
<evidence type="ECO:0000256" key="8">
    <source>
        <dbReference type="SAM" id="MobiDB-lite"/>
    </source>
</evidence>
<comment type="caution">
    <text evidence="9">The sequence shown here is derived from an EMBL/GenBank/DDBJ whole genome shotgun (WGS) entry which is preliminary data.</text>
</comment>
<proteinExistence type="predicted"/>
<dbReference type="InterPro" id="IPR026071">
    <property type="entry name" value="Glyco_Hydrolase_99"/>
</dbReference>
<organism evidence="9 10">
    <name type="scientific">Bythopirellula polymerisocia</name>
    <dbReference type="NCBI Taxonomy" id="2528003"/>
    <lineage>
        <taxon>Bacteria</taxon>
        <taxon>Pseudomonadati</taxon>
        <taxon>Planctomycetota</taxon>
        <taxon>Planctomycetia</taxon>
        <taxon>Pirellulales</taxon>
        <taxon>Lacipirellulaceae</taxon>
        <taxon>Bythopirellula</taxon>
    </lineage>
</organism>
<evidence type="ECO:0000313" key="10">
    <source>
        <dbReference type="Proteomes" id="UP000318437"/>
    </source>
</evidence>
<keyword evidence="10" id="KW-1185">Reference proteome</keyword>
<feature type="compositionally biased region" description="Acidic residues" evidence="8">
    <location>
        <begin position="1173"/>
        <end position="1184"/>
    </location>
</feature>
<protein>
    <submittedName>
        <fullName evidence="9">Uncharacterized protein</fullName>
    </submittedName>
</protein>
<keyword evidence="2" id="KW-0812">Transmembrane</keyword>
<name>A0A5C6CEA1_9BACT</name>
<dbReference type="Proteomes" id="UP000318437">
    <property type="component" value="Unassembled WGS sequence"/>
</dbReference>
<keyword evidence="3" id="KW-0378">Hydrolase</keyword>
<dbReference type="SUPFAM" id="SSF63446">
    <property type="entry name" value="Type I dockerin domain"/>
    <property type="match status" value="1"/>
</dbReference>
<evidence type="ECO:0000256" key="2">
    <source>
        <dbReference type="ARBA" id="ARBA00022692"/>
    </source>
</evidence>
<evidence type="ECO:0000256" key="3">
    <source>
        <dbReference type="ARBA" id="ARBA00022801"/>
    </source>
</evidence>